<evidence type="ECO:0000313" key="3">
    <source>
        <dbReference type="Proteomes" id="UP000293613"/>
    </source>
</evidence>
<comment type="caution">
    <text evidence="2">The sequence shown here is derived from an EMBL/GenBank/DDBJ whole genome shotgun (WGS) entry which is preliminary data.</text>
</comment>
<sequence>MKANHNGHYTNVPRKRGDDPINSIANPLKDKCSPQARG</sequence>
<protein>
    <submittedName>
        <fullName evidence="2">Uncharacterized protein</fullName>
    </submittedName>
</protein>
<dbReference type="Proteomes" id="UP000293613">
    <property type="component" value="Unassembled WGS sequence"/>
</dbReference>
<proteinExistence type="predicted"/>
<accession>A0A8B3RGT8</accession>
<gene>
    <name evidence="2" type="ORF">PG2011B_1430</name>
</gene>
<evidence type="ECO:0000313" key="2">
    <source>
        <dbReference type="EMBL" id="RYM92975.1"/>
    </source>
</evidence>
<name>A0A8B3RGT8_BIFAN</name>
<dbReference type="EMBL" id="RSCO01000033">
    <property type="protein sequence ID" value="RYM92975.1"/>
    <property type="molecule type" value="Genomic_DNA"/>
</dbReference>
<feature type="region of interest" description="Disordered" evidence="1">
    <location>
        <begin position="1"/>
        <end position="38"/>
    </location>
</feature>
<evidence type="ECO:0000256" key="1">
    <source>
        <dbReference type="SAM" id="MobiDB-lite"/>
    </source>
</evidence>
<dbReference type="AlphaFoldDB" id="A0A8B3RGT8"/>
<reference evidence="2 3" key="1">
    <citation type="journal article" date="2019" name="Appl. Environ. Microbiol.">
        <title>Dissecting the evolutionary development of the Bifidobacterium animalis species through comparative genomics analyses.</title>
        <authorList>
            <person name="Lugli G.A."/>
            <person name="Mancino W."/>
            <person name="Milani C."/>
            <person name="Duranti S."/>
            <person name="Mancabelli L."/>
            <person name="Napoli S."/>
            <person name="Mangifesta M."/>
            <person name="Viappiani A."/>
            <person name="Anzalone R."/>
            <person name="Longhi G."/>
            <person name="van Sinderen D."/>
            <person name="Ventura M."/>
            <person name="Turroni F."/>
        </authorList>
    </citation>
    <scope>NUCLEOTIDE SEQUENCE [LARGE SCALE GENOMIC DNA]</scope>
    <source>
        <strain evidence="2 3">2011B</strain>
    </source>
</reference>
<organism evidence="2 3">
    <name type="scientific">Bifidobacterium animalis subsp. lactis</name>
    <name type="common">Bifidobacterium lactis</name>
    <dbReference type="NCBI Taxonomy" id="302911"/>
    <lineage>
        <taxon>Bacteria</taxon>
        <taxon>Bacillati</taxon>
        <taxon>Actinomycetota</taxon>
        <taxon>Actinomycetes</taxon>
        <taxon>Bifidobacteriales</taxon>
        <taxon>Bifidobacteriaceae</taxon>
        <taxon>Bifidobacterium</taxon>
    </lineage>
</organism>